<keyword evidence="5" id="KW-0723">Serine/threonine-protein kinase</keyword>
<dbReference type="FunFam" id="3.80.10.10:FF:000317">
    <property type="entry name" value="Inactive leucine-rich repeat receptor-like protein kinase"/>
    <property type="match status" value="1"/>
</dbReference>
<evidence type="ECO:0000313" key="22">
    <source>
        <dbReference type="EnsemblPlants" id="EMT20532"/>
    </source>
</evidence>
<evidence type="ECO:0000256" key="14">
    <source>
        <dbReference type="ARBA" id="ARBA00022840"/>
    </source>
</evidence>
<dbReference type="InterPro" id="IPR017441">
    <property type="entry name" value="Protein_kinase_ATP_BS"/>
</dbReference>
<keyword evidence="12" id="KW-0547">Nucleotide-binding</keyword>
<dbReference type="InterPro" id="IPR008271">
    <property type="entry name" value="Ser/Thr_kinase_AS"/>
</dbReference>
<evidence type="ECO:0000256" key="5">
    <source>
        <dbReference type="ARBA" id="ARBA00022527"/>
    </source>
</evidence>
<protein>
    <recommendedName>
        <fullName evidence="3">non-specific serine/threonine protein kinase</fullName>
        <ecNumber evidence="3">2.7.11.1</ecNumber>
    </recommendedName>
</protein>
<evidence type="ECO:0000256" key="2">
    <source>
        <dbReference type="ARBA" id="ARBA00008684"/>
    </source>
</evidence>
<keyword evidence="15" id="KW-1133">Transmembrane helix</keyword>
<keyword evidence="17" id="KW-0675">Receptor</keyword>
<dbReference type="InterPro" id="IPR006566">
    <property type="entry name" value="FBD"/>
</dbReference>
<comment type="catalytic activity">
    <reaction evidence="19">
        <text>L-threonyl-[protein] + ATP = O-phospho-L-threonyl-[protein] + ADP + H(+)</text>
        <dbReference type="Rhea" id="RHEA:46608"/>
        <dbReference type="Rhea" id="RHEA-COMP:11060"/>
        <dbReference type="Rhea" id="RHEA-COMP:11605"/>
        <dbReference type="ChEBI" id="CHEBI:15378"/>
        <dbReference type="ChEBI" id="CHEBI:30013"/>
        <dbReference type="ChEBI" id="CHEBI:30616"/>
        <dbReference type="ChEBI" id="CHEBI:61977"/>
        <dbReference type="ChEBI" id="CHEBI:456216"/>
        <dbReference type="EC" id="2.7.11.1"/>
    </reaction>
</comment>
<keyword evidence="14" id="KW-0067">ATP-binding</keyword>
<organism evidence="22">
    <name type="scientific">Aegilops tauschii</name>
    <name type="common">Tausch's goatgrass</name>
    <name type="synonym">Aegilops squarrosa</name>
    <dbReference type="NCBI Taxonomy" id="37682"/>
    <lineage>
        <taxon>Eukaryota</taxon>
        <taxon>Viridiplantae</taxon>
        <taxon>Streptophyta</taxon>
        <taxon>Embryophyta</taxon>
        <taxon>Tracheophyta</taxon>
        <taxon>Spermatophyta</taxon>
        <taxon>Magnoliopsida</taxon>
        <taxon>Liliopsida</taxon>
        <taxon>Poales</taxon>
        <taxon>Poaceae</taxon>
        <taxon>BOP clade</taxon>
        <taxon>Pooideae</taxon>
        <taxon>Triticodae</taxon>
        <taxon>Triticeae</taxon>
        <taxon>Triticinae</taxon>
        <taxon>Aegilops</taxon>
    </lineage>
</organism>
<name>R7WCQ6_AEGTA</name>
<reference evidence="22" key="1">
    <citation type="submission" date="2015-06" db="UniProtKB">
        <authorList>
            <consortium name="EnsemblPlants"/>
        </authorList>
    </citation>
    <scope>IDENTIFICATION</scope>
</reference>
<dbReference type="Pfam" id="PF08387">
    <property type="entry name" value="FBD"/>
    <property type="match status" value="2"/>
</dbReference>
<dbReference type="Gene3D" id="1.10.510.10">
    <property type="entry name" value="Transferase(Phosphotransferase) domain 1"/>
    <property type="match status" value="1"/>
</dbReference>
<dbReference type="GO" id="GO:0005886">
    <property type="term" value="C:plasma membrane"/>
    <property type="evidence" value="ECO:0007669"/>
    <property type="project" value="UniProtKB-SubCell"/>
</dbReference>
<evidence type="ECO:0000256" key="1">
    <source>
        <dbReference type="ARBA" id="ARBA00004162"/>
    </source>
</evidence>
<sequence>MGWFPEAGGAQAIAKPPPPPASRWRHLGKSAPHVLRDVDLPRPAVGRVLADHSGPFRGATFARCRFAYHGRALADWPRLLASKGVEELVLVDNVCDPTADTLPLPADVLRCASLQRLFLGFWTFPDTAGLPRGAGVFPYLRELYMFLITITDRGLDYMLACSPVLETLALIFNKTPERVLLRSKSLRCVLLWLSMVEGEVAVVDAPLLERLVLFEAPTGGSGEGDGVLVKVKIACAPKLRVLGYLEPRIHQLHIGDKVIKPNTRASPSTMVPGVKILGLKVNFGALEEVKMLSAPADGPTGRHLAKFWREVRPVNCIKSHVKKVYVHEFRGDQSEFEFIKFIGSNAQQLQAALVVLTKEKFDSADQANELTRKLGDHTYHPWAEETSSGVTTTTSLSMLNLCVIHMWSLNESPCFVFDVAQKLFLHYNYDDPKYEGANKSGCSIVSRLPVKDAARTSSLASRWRHLWRSTPLSLNDADLPRSIVARVLSDHPGPFRAIHITRCRFASHEREIAEWPRLFAANGIQDLVLVNDADLASPALEKLAFVLSCTPDLIHLRSRSLRCVLLWIFLADEVAVVDAPLLERLFLLEAPRGEGAESTMMIKIAHAPKLQVLGFLEPGFHRLQIGDNVIEPGTKPSPSTVLPSVKILAFKVNFGVIEDVKMLVAYLRCFPNIETLHIESLTEPTGRNHAKFWQELPTIECIKSHVKKMVIHEYRGNKVELEFLKFISTRAQELQALYVLLNRESLTSVAKAEKMTSKLVALSGVPWGCDCKMMVLGPKYQNEWSIQKASDLTVDDPFFHWCRLLHACGRKFAKLVKVPRHIRGYTPASKRKPLLTQPTYITQMRASSDMARSCIPVMLMATSLLLMPFVAVSSPAPSNNTDLAALLAFKSQLSGQNLADNWTTDVSFCTWTGVSCSRRHHQRVTALELPDIPLQGELSPHLGNLSFLHTLNLTNTNLTGSIPADLGRLARLRYLGLGHNSLSDTIPSTIGNLTRLQYLVLSFNQLSGQIPTEVRNMRSLTFLSLQRNSITGLTPNFSFDSTPSLSHIDIRNNSLSGPIPSGIGSLLLLQVLRLNWNLLSGPVPPTIFNMSRIVDLRLGHNNLTGHIPSNRSFSLPMLLILNLYENKFEGQIPLGLASCQHLRELIIPGNLFVDVVPTWLASLPRLTAISMGGNALVGPIPPVLGNLTMLSALDIADSNLSGDIPVELGELRQLTWLHLANNQLTGPFPKFLGNSTKMSSLDLSVNQLTGPVPLTLGNNRPLIVLYIQENHLQGDLSFLASLCNCQQLQVLVISNNSFTGSIPSYFGNLSTNLVIFGADNNRLVGGLPTTLSNLTGLRVISFSNNYLTKEIPESILKLENLQALVLSGNRMAGQIPVQIGMLGSIVQLILRDNMLSGSIPDAMGNLTMLAEVLLSYNHLSSTIPSSLFYHRNLMKLDMSYNSLTGTLPSDLSHMQNMDWIDLSSNLLSGSLPGSFGQVAILLTYLNLSHNSFKGLVPNSFSQLTNLETLDLSSNNLSGTIPDYLVNFTYLSSLNLSFNRLEGQIPNGGVFSNLTLQSLMGNVGLCGAPRLGLSPCLHKSNLTYSRHIHKFILLVVIIGVGAFAATIYLMIRKKNKKHSYGTTSTSMTDLISHRLVSYHEIVRATENFNEDNLLGIGSFGKVFKGQLDDGFVVAIKVLNMQVEQAVRSFDAECQVLRMARHRNLIQILNACSSLDFKALLLQYMPNGSMETHLHNENREPLRFMQRLDIMLGVSEAMEYLHHHHFQVVLHCDLKPSNVLFDDDMTAHVADFGIAKLLLRDDNSMVSASMPGTIGYMAPELAFMGKASRKTDMFSFGIMLLEVFTGKRPTDAMFVGESSLRWWVSQAFPAKLVDVLDEKLQQGEEMNLAFHHQTINTSSSTSSIACNGNFLVSIFELGLECSDDSPSRRASMSDVVVRLKNIKKDYFAFMVATQSAQQHS</sequence>
<keyword evidence="16" id="KW-0472">Membrane</keyword>
<keyword evidence="10" id="KW-0732">Signal</keyword>
<evidence type="ECO:0000256" key="17">
    <source>
        <dbReference type="ARBA" id="ARBA00023170"/>
    </source>
</evidence>
<evidence type="ECO:0000256" key="8">
    <source>
        <dbReference type="ARBA" id="ARBA00022679"/>
    </source>
</evidence>
<evidence type="ECO:0000256" key="15">
    <source>
        <dbReference type="ARBA" id="ARBA00022989"/>
    </source>
</evidence>
<dbReference type="Pfam" id="PF24758">
    <property type="entry name" value="LRR_At5g56370"/>
    <property type="match status" value="2"/>
</dbReference>
<evidence type="ECO:0000256" key="20">
    <source>
        <dbReference type="ARBA" id="ARBA00048679"/>
    </source>
</evidence>
<dbReference type="PROSITE" id="PS51450">
    <property type="entry name" value="LRR"/>
    <property type="match status" value="1"/>
</dbReference>
<comment type="subcellular location">
    <subcellularLocation>
        <location evidence="1">Cell membrane</location>
        <topology evidence="1">Single-pass membrane protein</topology>
    </subcellularLocation>
</comment>
<evidence type="ECO:0000256" key="13">
    <source>
        <dbReference type="ARBA" id="ARBA00022777"/>
    </source>
</evidence>
<dbReference type="EnsemblPlants" id="EMT20532">
    <property type="protein sequence ID" value="EMT20532"/>
    <property type="gene ID" value="F775_20025"/>
</dbReference>
<dbReference type="PANTHER" id="PTHR48053:SF47">
    <property type="entry name" value="RECEPTOR KINASE-LIKE PROTEIN XA21"/>
    <property type="match status" value="1"/>
</dbReference>
<dbReference type="InterPro" id="IPR003591">
    <property type="entry name" value="Leu-rich_rpt_typical-subtyp"/>
</dbReference>
<dbReference type="Gene3D" id="3.80.10.10">
    <property type="entry name" value="Ribonuclease Inhibitor"/>
    <property type="match status" value="3"/>
</dbReference>
<dbReference type="GO" id="GO:0005524">
    <property type="term" value="F:ATP binding"/>
    <property type="evidence" value="ECO:0007669"/>
    <property type="project" value="UniProtKB-UniRule"/>
</dbReference>
<dbReference type="SMART" id="SM00369">
    <property type="entry name" value="LRR_TYP"/>
    <property type="match status" value="11"/>
</dbReference>
<dbReference type="InterPro" id="IPR011009">
    <property type="entry name" value="Kinase-like_dom_sf"/>
</dbReference>
<dbReference type="InterPro" id="IPR051716">
    <property type="entry name" value="Plant_RL_S/T_kinase"/>
</dbReference>
<evidence type="ECO:0000256" key="4">
    <source>
        <dbReference type="ARBA" id="ARBA00022475"/>
    </source>
</evidence>
<accession>R7WCQ6</accession>
<dbReference type="PANTHER" id="PTHR48053">
    <property type="entry name" value="LEUCINE RICH REPEAT FAMILY PROTEIN, EXPRESSED"/>
    <property type="match status" value="1"/>
</dbReference>
<evidence type="ECO:0000256" key="6">
    <source>
        <dbReference type="ARBA" id="ARBA00022553"/>
    </source>
</evidence>
<keyword evidence="8" id="KW-0808">Transferase</keyword>
<comment type="similarity">
    <text evidence="2">Belongs to the protein kinase superfamily. Ser/Thr protein kinase family.</text>
</comment>
<dbReference type="FunFam" id="3.80.10.10:FF:000383">
    <property type="entry name" value="Leucine-rich repeat receptor protein kinase EMS1"/>
    <property type="match status" value="1"/>
</dbReference>
<keyword evidence="9" id="KW-0812">Transmembrane</keyword>
<keyword evidence="7" id="KW-0433">Leucine-rich repeat</keyword>
<dbReference type="InterPro" id="IPR001245">
    <property type="entry name" value="Ser-Thr/Tyr_kinase_cat_dom"/>
</dbReference>
<dbReference type="Pfam" id="PF23598">
    <property type="entry name" value="LRR_14"/>
    <property type="match status" value="2"/>
</dbReference>
<dbReference type="InterPro" id="IPR001611">
    <property type="entry name" value="Leu-rich_rpt"/>
</dbReference>
<evidence type="ECO:0000256" key="19">
    <source>
        <dbReference type="ARBA" id="ARBA00047899"/>
    </source>
</evidence>
<dbReference type="EC" id="2.7.11.1" evidence="3"/>
<evidence type="ECO:0000256" key="9">
    <source>
        <dbReference type="ARBA" id="ARBA00022692"/>
    </source>
</evidence>
<keyword evidence="6" id="KW-0597">Phosphoprotein</keyword>
<evidence type="ECO:0000256" key="3">
    <source>
        <dbReference type="ARBA" id="ARBA00012513"/>
    </source>
</evidence>
<evidence type="ECO:0000256" key="11">
    <source>
        <dbReference type="ARBA" id="ARBA00022737"/>
    </source>
</evidence>
<dbReference type="GO" id="GO:0004674">
    <property type="term" value="F:protein serine/threonine kinase activity"/>
    <property type="evidence" value="ECO:0007669"/>
    <property type="project" value="UniProtKB-KW"/>
</dbReference>
<dbReference type="InterPro" id="IPR013210">
    <property type="entry name" value="LRR_N_plant-typ"/>
</dbReference>
<proteinExistence type="inferred from homology"/>
<dbReference type="InterPro" id="IPR032675">
    <property type="entry name" value="LRR_dom_sf"/>
</dbReference>
<comment type="catalytic activity">
    <reaction evidence="20">
        <text>L-seryl-[protein] + ATP = O-phospho-L-seryl-[protein] + ADP + H(+)</text>
        <dbReference type="Rhea" id="RHEA:17989"/>
        <dbReference type="Rhea" id="RHEA-COMP:9863"/>
        <dbReference type="Rhea" id="RHEA-COMP:11604"/>
        <dbReference type="ChEBI" id="CHEBI:15378"/>
        <dbReference type="ChEBI" id="CHEBI:29999"/>
        <dbReference type="ChEBI" id="CHEBI:30616"/>
        <dbReference type="ChEBI" id="CHEBI:83421"/>
        <dbReference type="ChEBI" id="CHEBI:456216"/>
        <dbReference type="EC" id="2.7.11.1"/>
    </reaction>
</comment>
<evidence type="ECO:0000256" key="12">
    <source>
        <dbReference type="ARBA" id="ARBA00022741"/>
    </source>
</evidence>
<dbReference type="Pfam" id="PF07714">
    <property type="entry name" value="PK_Tyr_Ser-Thr"/>
    <property type="match status" value="1"/>
</dbReference>
<evidence type="ECO:0000256" key="7">
    <source>
        <dbReference type="ARBA" id="ARBA00022614"/>
    </source>
</evidence>
<dbReference type="FunFam" id="3.30.200.20:FF:000661">
    <property type="entry name" value="Serine-threonine protein kinase plant-type"/>
    <property type="match status" value="1"/>
</dbReference>
<keyword evidence="13" id="KW-0418">Kinase</keyword>
<dbReference type="FunFam" id="3.80.10.10:FF:000095">
    <property type="entry name" value="LRR receptor-like serine/threonine-protein kinase GSO1"/>
    <property type="match status" value="1"/>
</dbReference>
<dbReference type="Pfam" id="PF00560">
    <property type="entry name" value="LRR_1"/>
    <property type="match status" value="2"/>
</dbReference>
<keyword evidence="4" id="KW-1003">Cell membrane</keyword>
<dbReference type="InterPro" id="IPR000719">
    <property type="entry name" value="Prot_kinase_dom"/>
</dbReference>
<dbReference type="InterPro" id="IPR055414">
    <property type="entry name" value="LRR_R13L4/SHOC2-like"/>
</dbReference>
<dbReference type="InterPro" id="IPR055411">
    <property type="entry name" value="LRR_FXL15/At3g58940/PEG3-like"/>
</dbReference>
<feature type="domain" description="Protein kinase" evidence="21">
    <location>
        <begin position="1647"/>
        <end position="1945"/>
    </location>
</feature>
<dbReference type="SMART" id="SM00220">
    <property type="entry name" value="S_TKc"/>
    <property type="match status" value="1"/>
</dbReference>
<dbReference type="PRINTS" id="PR00019">
    <property type="entry name" value="LEURICHRPT"/>
</dbReference>
<dbReference type="Gene3D" id="3.30.200.20">
    <property type="entry name" value="Phosphorylase Kinase, domain 1"/>
    <property type="match status" value="1"/>
</dbReference>
<evidence type="ECO:0000256" key="18">
    <source>
        <dbReference type="ARBA" id="ARBA00023180"/>
    </source>
</evidence>
<dbReference type="PROSITE" id="PS00108">
    <property type="entry name" value="PROTEIN_KINASE_ST"/>
    <property type="match status" value="1"/>
</dbReference>
<keyword evidence="18" id="KW-0325">Glycoprotein</keyword>
<evidence type="ECO:0000259" key="21">
    <source>
        <dbReference type="PROSITE" id="PS50011"/>
    </source>
</evidence>
<dbReference type="SUPFAM" id="SSF56112">
    <property type="entry name" value="Protein kinase-like (PK-like)"/>
    <property type="match status" value="1"/>
</dbReference>
<keyword evidence="11" id="KW-0677">Repeat</keyword>
<evidence type="ECO:0000256" key="16">
    <source>
        <dbReference type="ARBA" id="ARBA00023136"/>
    </source>
</evidence>
<dbReference type="SUPFAM" id="SSF52058">
    <property type="entry name" value="L domain-like"/>
    <property type="match status" value="1"/>
</dbReference>
<dbReference type="ExpressionAtlas" id="R7WCQ6">
    <property type="expression patterns" value="baseline"/>
</dbReference>
<dbReference type="PROSITE" id="PS50011">
    <property type="entry name" value="PROTEIN_KINASE_DOM"/>
    <property type="match status" value="1"/>
</dbReference>
<dbReference type="PROSITE" id="PS00107">
    <property type="entry name" value="PROTEIN_KINASE_ATP"/>
    <property type="match status" value="1"/>
</dbReference>
<dbReference type="FunFam" id="1.10.510.10:FF:000358">
    <property type="entry name" value="Putative leucine-rich repeat receptor-like serine/threonine-protein kinase"/>
    <property type="match status" value="1"/>
</dbReference>
<dbReference type="SUPFAM" id="SSF52047">
    <property type="entry name" value="RNI-like"/>
    <property type="match status" value="2"/>
</dbReference>
<evidence type="ECO:0000256" key="10">
    <source>
        <dbReference type="ARBA" id="ARBA00022729"/>
    </source>
</evidence>
<dbReference type="Pfam" id="PF08263">
    <property type="entry name" value="LRRNT_2"/>
    <property type="match status" value="1"/>
</dbReference>